<name>A0A2W4C1L5_9HYPH</name>
<organism evidence="1 2">
    <name type="scientific">Rhizobium tubonense</name>
    <dbReference type="NCBI Taxonomy" id="484088"/>
    <lineage>
        <taxon>Bacteria</taxon>
        <taxon>Pseudomonadati</taxon>
        <taxon>Pseudomonadota</taxon>
        <taxon>Alphaproteobacteria</taxon>
        <taxon>Hyphomicrobiales</taxon>
        <taxon>Rhizobiaceae</taxon>
        <taxon>Rhizobium/Agrobacterium group</taxon>
        <taxon>Rhizobium</taxon>
    </lineage>
</organism>
<dbReference type="OrthoDB" id="8223265at2"/>
<reference evidence="1 2" key="1">
    <citation type="journal article" date="2018" name="Sci. Rep.">
        <title>Rhizobium tumorigenes sp. nov., a novel plant tumorigenic bacterium isolated from cane gall tumors on thornless blackberry.</title>
        <authorList>
            <person name="Kuzmanovi N."/>
            <person name="Smalla K."/>
            <person name="Gronow S."/>
            <person name="PuBawska J."/>
        </authorList>
    </citation>
    <scope>NUCLEOTIDE SEQUENCE [LARGE SCALE GENOMIC DNA]</scope>
    <source>
        <strain evidence="1 2">CCBAU 85046</strain>
    </source>
</reference>
<evidence type="ECO:0000313" key="1">
    <source>
        <dbReference type="EMBL" id="PZM07582.1"/>
    </source>
</evidence>
<comment type="caution">
    <text evidence="1">The sequence shown here is derived from an EMBL/GenBank/DDBJ whole genome shotgun (WGS) entry which is preliminary data.</text>
</comment>
<accession>A0A2W4C1L5</accession>
<dbReference type="EMBL" id="PCDP01000082">
    <property type="protein sequence ID" value="PZM07582.1"/>
    <property type="molecule type" value="Genomic_DNA"/>
</dbReference>
<dbReference type="Proteomes" id="UP000248925">
    <property type="component" value="Unassembled WGS sequence"/>
</dbReference>
<protein>
    <submittedName>
        <fullName evidence="1">Uncharacterized protein</fullName>
    </submittedName>
</protein>
<keyword evidence="2" id="KW-1185">Reference proteome</keyword>
<evidence type="ECO:0000313" key="2">
    <source>
        <dbReference type="Proteomes" id="UP000248925"/>
    </source>
</evidence>
<proteinExistence type="predicted"/>
<gene>
    <name evidence="1" type="ORF">CPY51_31120</name>
</gene>
<sequence length="229" mass="22916">MGFLSGLMGGDVGSNTIKALGKNSGLLNSFDTTGNNIIDTGEQQSTGAINSGIAGYQPWLDSGKAANTMYGNAIGLNGADGNAAATGAFHTSPGYDFAVDQGTTAALRGASAAGMLNSGNTLTALTKFGQGTADQEYNSWLDRLNGVSGQGMQAAQGQQAGDTALAGVYQGGVDNRLGLENTVTQGQMGINTQTAGLKDQQDANKSSFFGKLIGGVGSLGLKAATGGLF</sequence>
<dbReference type="AlphaFoldDB" id="A0A2W4C1L5"/>
<dbReference type="RefSeq" id="WP_111164241.1">
    <property type="nucleotide sequence ID" value="NZ_PCDP01000082.1"/>
</dbReference>